<keyword evidence="1" id="KW-0732">Signal</keyword>
<sequence length="144" mass="15079">MKTWKRTAVLAFFSMFLLGINAYSNNGDGTVPGSVNTITRTACLPGFAGCSNDDINIRLSTAVGIGASTETFSANDLHTYPINQTRIKVTKTGTGIASTGTYSLPAAIGDQVVIPSTDGILPYTVIITKTAAGQFKLQVSNLSL</sequence>
<dbReference type="AlphaFoldDB" id="A0A2P8CPQ2"/>
<gene>
    <name evidence="2" type="ORF">B0I18_1184</name>
</gene>
<accession>A0A2P8CPQ2</accession>
<keyword evidence="3" id="KW-1185">Reference proteome</keyword>
<comment type="caution">
    <text evidence="2">The sequence shown here is derived from an EMBL/GenBank/DDBJ whole genome shotgun (WGS) entry which is preliminary data.</text>
</comment>
<evidence type="ECO:0000313" key="2">
    <source>
        <dbReference type="EMBL" id="PSK86946.1"/>
    </source>
</evidence>
<proteinExistence type="predicted"/>
<dbReference type="RefSeq" id="WP_106525460.1">
    <property type="nucleotide sequence ID" value="NZ_PYGD01000018.1"/>
</dbReference>
<dbReference type="EMBL" id="PYGD01000018">
    <property type="protein sequence ID" value="PSK86946.1"/>
    <property type="molecule type" value="Genomic_DNA"/>
</dbReference>
<evidence type="ECO:0000256" key="1">
    <source>
        <dbReference type="SAM" id="SignalP"/>
    </source>
</evidence>
<feature type="chain" id="PRO_5015189575" evidence="1">
    <location>
        <begin position="23"/>
        <end position="144"/>
    </location>
</feature>
<dbReference type="Proteomes" id="UP000240572">
    <property type="component" value="Unassembled WGS sequence"/>
</dbReference>
<protein>
    <submittedName>
        <fullName evidence="2">Uncharacterized protein</fullName>
    </submittedName>
</protein>
<organism evidence="2 3">
    <name type="scientific">Taibaiella chishuiensis</name>
    <dbReference type="NCBI Taxonomy" id="1434707"/>
    <lineage>
        <taxon>Bacteria</taxon>
        <taxon>Pseudomonadati</taxon>
        <taxon>Bacteroidota</taxon>
        <taxon>Chitinophagia</taxon>
        <taxon>Chitinophagales</taxon>
        <taxon>Chitinophagaceae</taxon>
        <taxon>Taibaiella</taxon>
    </lineage>
</organism>
<name>A0A2P8CPQ2_9BACT</name>
<evidence type="ECO:0000313" key="3">
    <source>
        <dbReference type="Proteomes" id="UP000240572"/>
    </source>
</evidence>
<feature type="signal peptide" evidence="1">
    <location>
        <begin position="1"/>
        <end position="22"/>
    </location>
</feature>
<reference evidence="2 3" key="1">
    <citation type="submission" date="2018-03" db="EMBL/GenBank/DDBJ databases">
        <title>Genomic Encyclopedia of Type Strains, Phase III (KMG-III): the genomes of soil and plant-associated and newly described type strains.</title>
        <authorList>
            <person name="Whitman W."/>
        </authorList>
    </citation>
    <scope>NUCLEOTIDE SEQUENCE [LARGE SCALE GENOMIC DNA]</scope>
    <source>
        <strain evidence="2 3">CGMCC 1.12700</strain>
    </source>
</reference>